<accession>A0ABD3QK59</accession>
<keyword evidence="2" id="KW-1185">Reference proteome</keyword>
<reference evidence="1 2" key="1">
    <citation type="submission" date="2024-10" db="EMBL/GenBank/DDBJ databases">
        <title>Updated reference genomes for cyclostephanoid diatoms.</title>
        <authorList>
            <person name="Roberts W.R."/>
            <person name="Alverson A.J."/>
        </authorList>
    </citation>
    <scope>NUCLEOTIDE SEQUENCE [LARGE SCALE GENOMIC DNA]</scope>
    <source>
        <strain evidence="1 2">AJA010-31</strain>
    </source>
</reference>
<evidence type="ECO:0008006" key="3">
    <source>
        <dbReference type="Google" id="ProtNLM"/>
    </source>
</evidence>
<evidence type="ECO:0000313" key="1">
    <source>
        <dbReference type="EMBL" id="KAL3799871.1"/>
    </source>
</evidence>
<gene>
    <name evidence="1" type="ORF">ACHAWO_009992</name>
</gene>
<evidence type="ECO:0000313" key="2">
    <source>
        <dbReference type="Proteomes" id="UP001530400"/>
    </source>
</evidence>
<dbReference type="Gene3D" id="2.60.120.620">
    <property type="entry name" value="q2cbj1_9rhob like domain"/>
    <property type="match status" value="1"/>
</dbReference>
<comment type="caution">
    <text evidence="1">The sequence shown here is derived from an EMBL/GenBank/DDBJ whole genome shotgun (WGS) entry which is preliminary data.</text>
</comment>
<dbReference type="EMBL" id="JALLPJ020000175">
    <property type="protein sequence ID" value="KAL3799871.1"/>
    <property type="molecule type" value="Genomic_DNA"/>
</dbReference>
<organism evidence="1 2">
    <name type="scientific">Cyclotella atomus</name>
    <dbReference type="NCBI Taxonomy" id="382360"/>
    <lineage>
        <taxon>Eukaryota</taxon>
        <taxon>Sar</taxon>
        <taxon>Stramenopiles</taxon>
        <taxon>Ochrophyta</taxon>
        <taxon>Bacillariophyta</taxon>
        <taxon>Coscinodiscophyceae</taxon>
        <taxon>Thalassiosirophycidae</taxon>
        <taxon>Stephanodiscales</taxon>
        <taxon>Stephanodiscaceae</taxon>
        <taxon>Cyclotella</taxon>
    </lineage>
</organism>
<protein>
    <recommendedName>
        <fullName evidence="3">Prolyl 4-hydroxylase alpha subunit Fe(2+) 2OG dioxygenase domain-containing protein</fullName>
    </recommendedName>
</protein>
<proteinExistence type="predicted"/>
<dbReference type="Proteomes" id="UP001530400">
    <property type="component" value="Unassembled WGS sequence"/>
</dbReference>
<dbReference type="AlphaFoldDB" id="A0ABD3QK59"/>
<name>A0ABD3QK59_9STRA</name>
<sequence length="98" mass="10878">MFQGLKTVTPNGVTSFCPTMVSSSRDTYRRIIPLTSATERSTIAEPLSLPEYTESCDFGYDRMSSVHQPSRSINVLLYLNDVEEGGETSFSKMVNAET</sequence>